<dbReference type="Proteomes" id="UP001391051">
    <property type="component" value="Unassembled WGS sequence"/>
</dbReference>
<gene>
    <name evidence="3" type="ORF">PG986_004575</name>
</gene>
<organism evidence="3 4">
    <name type="scientific">Apiospora aurea</name>
    <dbReference type="NCBI Taxonomy" id="335848"/>
    <lineage>
        <taxon>Eukaryota</taxon>
        <taxon>Fungi</taxon>
        <taxon>Dikarya</taxon>
        <taxon>Ascomycota</taxon>
        <taxon>Pezizomycotina</taxon>
        <taxon>Sordariomycetes</taxon>
        <taxon>Xylariomycetidae</taxon>
        <taxon>Amphisphaeriales</taxon>
        <taxon>Apiosporaceae</taxon>
        <taxon>Apiospora</taxon>
    </lineage>
</organism>
<name>A0ABR1QMZ7_9PEZI</name>
<sequence>MTVVENEHETKELHTQPLQLPSIQVIADAFSLPSPNLNQDLQSRDPKPDKPGRAPGVPPTAPIVAAAPVELAEDGAVVVVDATTVLVAVLVVDVVVVLIEVLVLVPSAETTAAPLRARARVMVKVTVVGTATILSRASGPLGL</sequence>
<keyword evidence="4" id="KW-1185">Reference proteome</keyword>
<evidence type="ECO:0000256" key="1">
    <source>
        <dbReference type="SAM" id="MobiDB-lite"/>
    </source>
</evidence>
<evidence type="ECO:0000313" key="3">
    <source>
        <dbReference type="EMBL" id="KAK7959721.1"/>
    </source>
</evidence>
<feature type="region of interest" description="Disordered" evidence="1">
    <location>
        <begin position="34"/>
        <end position="59"/>
    </location>
</feature>
<accession>A0ABR1QMZ7</accession>
<feature type="transmembrane region" description="Helical" evidence="2">
    <location>
        <begin position="85"/>
        <end position="105"/>
    </location>
</feature>
<evidence type="ECO:0000256" key="2">
    <source>
        <dbReference type="SAM" id="Phobius"/>
    </source>
</evidence>
<dbReference type="RefSeq" id="XP_066703424.1">
    <property type="nucleotide sequence ID" value="XM_066840797.1"/>
</dbReference>
<comment type="caution">
    <text evidence="3">The sequence shown here is derived from an EMBL/GenBank/DDBJ whole genome shotgun (WGS) entry which is preliminary data.</text>
</comment>
<keyword evidence="2" id="KW-0472">Membrane</keyword>
<proteinExistence type="predicted"/>
<reference evidence="3 4" key="1">
    <citation type="submission" date="2023-01" db="EMBL/GenBank/DDBJ databases">
        <title>Analysis of 21 Apiospora genomes using comparative genomics revels a genus with tremendous synthesis potential of carbohydrate active enzymes and secondary metabolites.</title>
        <authorList>
            <person name="Sorensen T."/>
        </authorList>
    </citation>
    <scope>NUCLEOTIDE SEQUENCE [LARGE SCALE GENOMIC DNA]</scope>
    <source>
        <strain evidence="3 4">CBS 24483</strain>
    </source>
</reference>
<dbReference type="EMBL" id="JAQQWE010000003">
    <property type="protein sequence ID" value="KAK7959721.1"/>
    <property type="molecule type" value="Genomic_DNA"/>
</dbReference>
<feature type="compositionally biased region" description="Basic and acidic residues" evidence="1">
    <location>
        <begin position="42"/>
        <end position="52"/>
    </location>
</feature>
<dbReference type="GeneID" id="92073859"/>
<keyword evidence="2" id="KW-1133">Transmembrane helix</keyword>
<protein>
    <submittedName>
        <fullName evidence="3">Uncharacterized protein</fullName>
    </submittedName>
</protein>
<evidence type="ECO:0000313" key="4">
    <source>
        <dbReference type="Proteomes" id="UP001391051"/>
    </source>
</evidence>
<keyword evidence="2" id="KW-0812">Transmembrane</keyword>